<feature type="transmembrane region" description="Helical" evidence="8">
    <location>
        <begin position="210"/>
        <end position="232"/>
    </location>
</feature>
<feature type="transmembrane region" description="Helical" evidence="8">
    <location>
        <begin position="59"/>
        <end position="80"/>
    </location>
</feature>
<evidence type="ECO:0000256" key="4">
    <source>
        <dbReference type="ARBA" id="ARBA00022475"/>
    </source>
</evidence>
<feature type="transmembrane region" description="Helical" evidence="8">
    <location>
        <begin position="516"/>
        <end position="538"/>
    </location>
</feature>
<feature type="transmembrane region" description="Helical" evidence="8">
    <location>
        <begin position="151"/>
        <end position="173"/>
    </location>
</feature>
<evidence type="ECO:0000256" key="6">
    <source>
        <dbReference type="ARBA" id="ARBA00022989"/>
    </source>
</evidence>
<dbReference type="PANTHER" id="PTHR43470:SF3">
    <property type="entry name" value="PHOSPHATE TRANSPORT SYSTEM PERMEASE PROTEIN PSTA-RELATED"/>
    <property type="match status" value="1"/>
</dbReference>
<evidence type="ECO:0000256" key="2">
    <source>
        <dbReference type="ARBA" id="ARBA00007069"/>
    </source>
</evidence>
<dbReference type="SUPFAM" id="SSF161098">
    <property type="entry name" value="MetI-like"/>
    <property type="match status" value="1"/>
</dbReference>
<feature type="transmembrane region" description="Helical" evidence="8">
    <location>
        <begin position="92"/>
        <end position="111"/>
    </location>
</feature>
<keyword evidence="3" id="KW-0813">Transport</keyword>
<dbReference type="PROSITE" id="PS50928">
    <property type="entry name" value="ABC_TM1"/>
    <property type="match status" value="1"/>
</dbReference>
<feature type="transmembrane region" description="Helical" evidence="8">
    <location>
        <begin position="854"/>
        <end position="876"/>
    </location>
</feature>
<dbReference type="GO" id="GO:0005886">
    <property type="term" value="C:plasma membrane"/>
    <property type="evidence" value="ECO:0007669"/>
    <property type="project" value="UniProtKB-SubCell"/>
</dbReference>
<dbReference type="NCBIfam" id="TIGR00974">
    <property type="entry name" value="3a0107s02c"/>
    <property type="match status" value="1"/>
</dbReference>
<accession>A0ABD5RBK9</accession>
<feature type="transmembrane region" description="Helical" evidence="8">
    <location>
        <begin position="402"/>
        <end position="421"/>
    </location>
</feature>
<feature type="transmembrane region" description="Helical" evidence="8">
    <location>
        <begin position="306"/>
        <end position="328"/>
    </location>
</feature>
<dbReference type="RefSeq" id="WP_227229671.1">
    <property type="nucleotide sequence ID" value="NZ_JAJCVJ010000002.1"/>
</dbReference>
<evidence type="ECO:0000313" key="10">
    <source>
        <dbReference type="EMBL" id="MFC5367414.1"/>
    </source>
</evidence>
<feature type="domain" description="ABC transmembrane type-1" evidence="9">
    <location>
        <begin position="649"/>
        <end position="873"/>
    </location>
</feature>
<feature type="transmembrane region" description="Helical" evidence="8">
    <location>
        <begin position="720"/>
        <end position="737"/>
    </location>
</feature>
<feature type="transmembrane region" description="Helical" evidence="8">
    <location>
        <begin position="442"/>
        <end position="462"/>
    </location>
</feature>
<protein>
    <recommendedName>
        <fullName evidence="8">Phosphate transport system permease protein PstA</fullName>
    </recommendedName>
</protein>
<dbReference type="Proteomes" id="UP001596201">
    <property type="component" value="Unassembled WGS sequence"/>
</dbReference>
<sequence>MSDAYAADTDAQLVDAESNVYDRGLDGAIALSVVGFALALLTLVELVPLDATGSTLTGGLGAILAVTVGAVGTVGLASYTNVVPVTSQRVRGIALGLVVTTLGLTLLGVVLPVSLATLLGLVLLIEAVAIAAAGVVSRFGNVGTSPSSSAGLFAGVAFGVIGVVLGSILGGWLLGFGTVLWPVVGLGVGAVLLVGTVVPREDLGSTLPAALVVGVTGLLIAGNVVGVGWQWNPSNISGGFTGNAVVPILVLFGSIFSAWAAAKCRAGFGAVGREYGAFLVINLNALLMVAVMVAIVVFVTMKGVGYAFHGFSIGAVSALVLLAPALLLAVTTARRPAGSAEWHSGARLLFRVLPLAVVGGLAALVASVLVTGSPLRYDFTYDVLVNRQLEPLDTSIGVTPEATVGALVLVAPMVLVTVYFFRRYGNLRSVGTSVALAERVRGVLPPLVAGVLALTGLFVILGPSPFGLPVGGTLGLAVVVAGAVGAAALSLAPLAGILTSDAEGGLPAKATDRAPLFTLGVFGGLALLTAVLFLEPAAAITPGTGLTDPVPMVAVVGAVASGATALLTGVARRDAEASITRRLLTEETRLALVGTAGFLTLLGLHVAATGQQFDLLALTVANEGTFSWPMTQEAYIPLGTEPGGIMPAVVGTVWLVVGATTFALPLGVGAAIFLTEYAEQGRFTALVEIATNALWSTPSIVFGLFGAAFLIPRLGGDESMLAGMLVLGFMLLPLVLITSREAIKAVPDEYRDASAALGVNQWTTIRSVVLPAAMPGVITGVILGVGRIAGETAPLILVLGSTLNSTEAIDVIGGFEFVAQPPFIANDALLSASASLPTQVWAVIAAGVSGSPSMGWATAFILLMVVLTFYAVGITARTYFRRKLNYE</sequence>
<feature type="transmembrane region" description="Helical" evidence="8">
    <location>
        <begin position="474"/>
        <end position="495"/>
    </location>
</feature>
<feature type="transmembrane region" description="Helical" evidence="8">
    <location>
        <begin position="274"/>
        <end position="300"/>
    </location>
</feature>
<evidence type="ECO:0000259" key="9">
    <source>
        <dbReference type="PROSITE" id="PS50928"/>
    </source>
</evidence>
<keyword evidence="7 8" id="KW-0472">Membrane</keyword>
<comment type="similarity">
    <text evidence="2 8">Belongs to the binding-protein-dependent transport system permease family. CysTW subfamily.</text>
</comment>
<feature type="transmembrane region" description="Helical" evidence="8">
    <location>
        <begin position="348"/>
        <end position="370"/>
    </location>
</feature>
<evidence type="ECO:0000256" key="7">
    <source>
        <dbReference type="ARBA" id="ARBA00023136"/>
    </source>
</evidence>
<dbReference type="Gene3D" id="1.10.3720.10">
    <property type="entry name" value="MetI-like"/>
    <property type="match status" value="1"/>
</dbReference>
<dbReference type="Pfam" id="PF00528">
    <property type="entry name" value="BPD_transp_1"/>
    <property type="match status" value="1"/>
</dbReference>
<comment type="caution">
    <text evidence="10">The sequence shown here is derived from an EMBL/GenBank/DDBJ whole genome shotgun (WGS) entry which is preliminary data.</text>
</comment>
<dbReference type="CDD" id="cd06261">
    <property type="entry name" value="TM_PBP2"/>
    <property type="match status" value="1"/>
</dbReference>
<dbReference type="InterPro" id="IPR035906">
    <property type="entry name" value="MetI-like_sf"/>
</dbReference>
<organism evidence="10 11">
    <name type="scientific">Salinirubrum litoreum</name>
    <dbReference type="NCBI Taxonomy" id="1126234"/>
    <lineage>
        <taxon>Archaea</taxon>
        <taxon>Methanobacteriati</taxon>
        <taxon>Methanobacteriota</taxon>
        <taxon>Stenosarchaea group</taxon>
        <taxon>Halobacteria</taxon>
        <taxon>Halobacteriales</taxon>
        <taxon>Haloferacaceae</taxon>
        <taxon>Salinirubrum</taxon>
    </lineage>
</organism>
<gene>
    <name evidence="10" type="primary">pstA</name>
    <name evidence="10" type="ORF">ACFPJ5_10730</name>
</gene>
<evidence type="ECO:0000256" key="3">
    <source>
        <dbReference type="ARBA" id="ARBA00022448"/>
    </source>
</evidence>
<feature type="transmembrane region" description="Helical" evidence="8">
    <location>
        <begin position="694"/>
        <end position="714"/>
    </location>
</feature>
<dbReference type="InterPro" id="IPR005672">
    <property type="entry name" value="Phosphate_PstA"/>
</dbReference>
<dbReference type="InterPro" id="IPR000515">
    <property type="entry name" value="MetI-like"/>
</dbReference>
<reference evidence="10 11" key="1">
    <citation type="journal article" date="2019" name="Int. J. Syst. Evol. Microbiol.">
        <title>The Global Catalogue of Microorganisms (GCM) 10K type strain sequencing project: providing services to taxonomists for standard genome sequencing and annotation.</title>
        <authorList>
            <consortium name="The Broad Institute Genomics Platform"/>
            <consortium name="The Broad Institute Genome Sequencing Center for Infectious Disease"/>
            <person name="Wu L."/>
            <person name="Ma J."/>
        </authorList>
    </citation>
    <scope>NUCLEOTIDE SEQUENCE [LARGE SCALE GENOMIC DNA]</scope>
    <source>
        <strain evidence="10 11">CGMCC 1.12237</strain>
    </source>
</reference>
<dbReference type="PANTHER" id="PTHR43470">
    <property type="entry name" value="PHOSPHATE TRANSPORT SYSTEM PERMEASE PROTEIN PSTA-RELATED"/>
    <property type="match status" value="1"/>
</dbReference>
<keyword evidence="6 8" id="KW-1133">Transmembrane helix</keyword>
<evidence type="ECO:0000256" key="8">
    <source>
        <dbReference type="RuleBase" id="RU363043"/>
    </source>
</evidence>
<dbReference type="EMBL" id="JBHSKX010000002">
    <property type="protein sequence ID" value="MFC5367414.1"/>
    <property type="molecule type" value="Genomic_DNA"/>
</dbReference>
<keyword evidence="5 8" id="KW-0812">Transmembrane</keyword>
<comment type="subcellular location">
    <subcellularLocation>
        <location evidence="1 8">Cell membrane</location>
        <topology evidence="1 8">Multi-pass membrane protein</topology>
    </subcellularLocation>
</comment>
<evidence type="ECO:0000256" key="5">
    <source>
        <dbReference type="ARBA" id="ARBA00022692"/>
    </source>
</evidence>
<feature type="transmembrane region" description="Helical" evidence="8">
    <location>
        <begin position="179"/>
        <end position="198"/>
    </location>
</feature>
<feature type="transmembrane region" description="Helical" evidence="8">
    <location>
        <begin position="117"/>
        <end position="139"/>
    </location>
</feature>
<feature type="transmembrane region" description="Helical" evidence="8">
    <location>
        <begin position="244"/>
        <end position="262"/>
    </location>
</feature>
<feature type="transmembrane region" description="Helical" evidence="8">
    <location>
        <begin position="28"/>
        <end position="47"/>
    </location>
</feature>
<evidence type="ECO:0000313" key="11">
    <source>
        <dbReference type="Proteomes" id="UP001596201"/>
    </source>
</evidence>
<evidence type="ECO:0000256" key="1">
    <source>
        <dbReference type="ARBA" id="ARBA00004651"/>
    </source>
</evidence>
<feature type="transmembrane region" description="Helical" evidence="8">
    <location>
        <begin position="653"/>
        <end position="674"/>
    </location>
</feature>
<feature type="transmembrane region" description="Helical" evidence="8">
    <location>
        <begin position="590"/>
        <end position="608"/>
    </location>
</feature>
<dbReference type="AlphaFoldDB" id="A0ABD5RBK9"/>
<name>A0ABD5RBK9_9EURY</name>
<comment type="caution">
    <text evidence="8">Lacks conserved residue(s) required for the propagation of feature annotation.</text>
</comment>
<proteinExistence type="inferred from homology"/>
<feature type="transmembrane region" description="Helical" evidence="8">
    <location>
        <begin position="550"/>
        <end position="570"/>
    </location>
</feature>
<keyword evidence="4 8" id="KW-1003">Cell membrane</keyword>
<keyword evidence="11" id="KW-1185">Reference proteome</keyword>